<feature type="region of interest" description="Disordered" evidence="1">
    <location>
        <begin position="68"/>
        <end position="100"/>
    </location>
</feature>
<keyword evidence="3" id="KW-1185">Reference proteome</keyword>
<reference evidence="2" key="1">
    <citation type="submission" date="2022-11" db="EMBL/GenBank/DDBJ databases">
        <authorList>
            <person name="Kikuchi T."/>
        </authorList>
    </citation>
    <scope>NUCLEOTIDE SEQUENCE</scope>
    <source>
        <strain evidence="2">PS1010</strain>
    </source>
</reference>
<proteinExistence type="predicted"/>
<comment type="caution">
    <text evidence="2">The sequence shown here is derived from an EMBL/GenBank/DDBJ whole genome shotgun (WGS) entry which is preliminary data.</text>
</comment>
<evidence type="ECO:0000313" key="2">
    <source>
        <dbReference type="EMBL" id="CAI5438467.1"/>
    </source>
</evidence>
<accession>A0A9P1I4R4</accession>
<gene>
    <name evidence="2" type="ORF">CAMP_LOCUS1104</name>
</gene>
<dbReference type="Proteomes" id="UP001152747">
    <property type="component" value="Unassembled WGS sequence"/>
</dbReference>
<dbReference type="OrthoDB" id="5824545at2759"/>
<sequence length="182" mass="20486">MTSSQDAISYLNDVTLKTIDDIEKLLLNLPQDGSKCEIQYVRAAKNPNVRGTADVVEPGNFCVKNVPEPISVSPSTRSSNKVSSKPRRRREVEFHSLNSLNKKNGKNSEIDVRIDSDPKKPYKILTDNIKVKPIVSMNGVVLDIDVEITLEKNKKKIVKLEIECPNYTPARIKIEGKWKNIV</sequence>
<feature type="compositionally biased region" description="Polar residues" evidence="1">
    <location>
        <begin position="72"/>
        <end position="83"/>
    </location>
</feature>
<dbReference type="EMBL" id="CANHGI010000001">
    <property type="protein sequence ID" value="CAI5438467.1"/>
    <property type="molecule type" value="Genomic_DNA"/>
</dbReference>
<dbReference type="AlphaFoldDB" id="A0A9P1I4R4"/>
<protein>
    <submittedName>
        <fullName evidence="2">Uncharacterized protein</fullName>
    </submittedName>
</protein>
<evidence type="ECO:0000313" key="3">
    <source>
        <dbReference type="Proteomes" id="UP001152747"/>
    </source>
</evidence>
<evidence type="ECO:0000256" key="1">
    <source>
        <dbReference type="SAM" id="MobiDB-lite"/>
    </source>
</evidence>
<name>A0A9P1I4R4_9PELO</name>
<organism evidence="2 3">
    <name type="scientific">Caenorhabditis angaria</name>
    <dbReference type="NCBI Taxonomy" id="860376"/>
    <lineage>
        <taxon>Eukaryota</taxon>
        <taxon>Metazoa</taxon>
        <taxon>Ecdysozoa</taxon>
        <taxon>Nematoda</taxon>
        <taxon>Chromadorea</taxon>
        <taxon>Rhabditida</taxon>
        <taxon>Rhabditina</taxon>
        <taxon>Rhabditomorpha</taxon>
        <taxon>Rhabditoidea</taxon>
        <taxon>Rhabditidae</taxon>
        <taxon>Peloderinae</taxon>
        <taxon>Caenorhabditis</taxon>
    </lineage>
</organism>